<feature type="region of interest" description="Disordered" evidence="1">
    <location>
        <begin position="273"/>
        <end position="297"/>
    </location>
</feature>
<proteinExistence type="predicted"/>
<dbReference type="EMBL" id="JAUIQD010000001">
    <property type="protein sequence ID" value="KAK3364249.1"/>
    <property type="molecule type" value="Genomic_DNA"/>
</dbReference>
<name>A0AAJ0MKW6_9PEZI</name>
<dbReference type="AlphaFoldDB" id="A0AAJ0MKW6"/>
<evidence type="ECO:0000313" key="3">
    <source>
        <dbReference type="Proteomes" id="UP001275084"/>
    </source>
</evidence>
<reference evidence="2" key="2">
    <citation type="submission" date="2023-06" db="EMBL/GenBank/DDBJ databases">
        <authorList>
            <consortium name="Lawrence Berkeley National Laboratory"/>
            <person name="Haridas S."/>
            <person name="Hensen N."/>
            <person name="Bonometti L."/>
            <person name="Westerberg I."/>
            <person name="Brannstrom I.O."/>
            <person name="Guillou S."/>
            <person name="Cros-Aarteil S."/>
            <person name="Calhoun S."/>
            <person name="Kuo A."/>
            <person name="Mondo S."/>
            <person name="Pangilinan J."/>
            <person name="Riley R."/>
            <person name="Labutti K."/>
            <person name="Andreopoulos B."/>
            <person name="Lipzen A."/>
            <person name="Chen C."/>
            <person name="Yanf M."/>
            <person name="Daum C."/>
            <person name="Ng V."/>
            <person name="Clum A."/>
            <person name="Steindorff A."/>
            <person name="Ohm R."/>
            <person name="Martin F."/>
            <person name="Silar P."/>
            <person name="Natvig D."/>
            <person name="Lalanne C."/>
            <person name="Gautier V."/>
            <person name="Ament-Velasquez S.L."/>
            <person name="Kruys A."/>
            <person name="Hutchinson M.I."/>
            <person name="Powell A.J."/>
            <person name="Barry K."/>
            <person name="Miller A.N."/>
            <person name="Grigoriev I.V."/>
            <person name="Debuchy R."/>
            <person name="Gladieux P."/>
            <person name="Thoren M.H."/>
            <person name="Johannesson H."/>
        </authorList>
    </citation>
    <scope>NUCLEOTIDE SEQUENCE</scope>
    <source>
        <strain evidence="2">CBS 955.72</strain>
    </source>
</reference>
<gene>
    <name evidence="2" type="ORF">B0T25DRAFT_598145</name>
</gene>
<reference evidence="2" key="1">
    <citation type="journal article" date="2023" name="Mol. Phylogenet. Evol.">
        <title>Genome-scale phylogeny and comparative genomics of the fungal order Sordariales.</title>
        <authorList>
            <person name="Hensen N."/>
            <person name="Bonometti L."/>
            <person name="Westerberg I."/>
            <person name="Brannstrom I.O."/>
            <person name="Guillou S."/>
            <person name="Cros-Aarteil S."/>
            <person name="Calhoun S."/>
            <person name="Haridas S."/>
            <person name="Kuo A."/>
            <person name="Mondo S."/>
            <person name="Pangilinan J."/>
            <person name="Riley R."/>
            <person name="LaButti K."/>
            <person name="Andreopoulos B."/>
            <person name="Lipzen A."/>
            <person name="Chen C."/>
            <person name="Yan M."/>
            <person name="Daum C."/>
            <person name="Ng V."/>
            <person name="Clum A."/>
            <person name="Steindorff A."/>
            <person name="Ohm R.A."/>
            <person name="Martin F."/>
            <person name="Silar P."/>
            <person name="Natvig D.O."/>
            <person name="Lalanne C."/>
            <person name="Gautier V."/>
            <person name="Ament-Velasquez S.L."/>
            <person name="Kruys A."/>
            <person name="Hutchinson M.I."/>
            <person name="Powell A.J."/>
            <person name="Barry K."/>
            <person name="Miller A.N."/>
            <person name="Grigoriev I.V."/>
            <person name="Debuchy R."/>
            <person name="Gladieux P."/>
            <person name="Hiltunen Thoren M."/>
            <person name="Johannesson H."/>
        </authorList>
    </citation>
    <scope>NUCLEOTIDE SEQUENCE</scope>
    <source>
        <strain evidence="2">CBS 955.72</strain>
    </source>
</reference>
<accession>A0AAJ0MKW6</accession>
<evidence type="ECO:0000256" key="1">
    <source>
        <dbReference type="SAM" id="MobiDB-lite"/>
    </source>
</evidence>
<feature type="compositionally biased region" description="Polar residues" evidence="1">
    <location>
        <begin position="284"/>
        <end position="295"/>
    </location>
</feature>
<protein>
    <recommendedName>
        <fullName evidence="4">HNH nuclease domain-containing protein</fullName>
    </recommendedName>
</protein>
<sequence>MLLEKRARDLRSQLVVWRCQKSQMAGEVVDKMVLDDSEAPLFFKDWSYIGLLISRYRAPANATLDRFRPREPKAQDRFRATVFKAYGGKGETSCCITGGVIDVAAAYIIPYNIGENNATYLFAFDEGKFTIVPGDNLDEWKVFILDERFVKDRVFGPLHGGALIFPTDFRPARRHLYFAHIVTILRRQRYECTGWWKDVPPGNPEVWATPGEYLRKSALMVLARRVGHMAPKEAAELLGVSDDVDNEEPSRSARLFSDIISLSLGRGRQLVTSEGSEDPFVSPGLSNPFSAPQTSGDDDKALVLTNLTVVVFSPSEGAVE</sequence>
<comment type="caution">
    <text evidence="2">The sequence shown here is derived from an EMBL/GenBank/DDBJ whole genome shotgun (WGS) entry which is preliminary data.</text>
</comment>
<evidence type="ECO:0008006" key="4">
    <source>
        <dbReference type="Google" id="ProtNLM"/>
    </source>
</evidence>
<organism evidence="2 3">
    <name type="scientific">Lasiosphaeria hispida</name>
    <dbReference type="NCBI Taxonomy" id="260671"/>
    <lineage>
        <taxon>Eukaryota</taxon>
        <taxon>Fungi</taxon>
        <taxon>Dikarya</taxon>
        <taxon>Ascomycota</taxon>
        <taxon>Pezizomycotina</taxon>
        <taxon>Sordariomycetes</taxon>
        <taxon>Sordariomycetidae</taxon>
        <taxon>Sordariales</taxon>
        <taxon>Lasiosphaeriaceae</taxon>
        <taxon>Lasiosphaeria</taxon>
    </lineage>
</organism>
<keyword evidence="3" id="KW-1185">Reference proteome</keyword>
<evidence type="ECO:0000313" key="2">
    <source>
        <dbReference type="EMBL" id="KAK3364249.1"/>
    </source>
</evidence>
<dbReference type="Proteomes" id="UP001275084">
    <property type="component" value="Unassembled WGS sequence"/>
</dbReference>